<dbReference type="AlphaFoldDB" id="A0A7J6PCC0"/>
<organism evidence="2 5">
    <name type="scientific">Perkinsus olseni</name>
    <name type="common">Perkinsus atlanticus</name>
    <dbReference type="NCBI Taxonomy" id="32597"/>
    <lineage>
        <taxon>Eukaryota</taxon>
        <taxon>Sar</taxon>
        <taxon>Alveolata</taxon>
        <taxon>Perkinsozoa</taxon>
        <taxon>Perkinsea</taxon>
        <taxon>Perkinsida</taxon>
        <taxon>Perkinsidae</taxon>
        <taxon>Perkinsus</taxon>
    </lineage>
</organism>
<accession>A0A7J6PCC0</accession>
<dbReference type="OMA" id="WILATCE"/>
<sequence>MIENIPLVIDLYLDFYGTGEQCFMGMNDKAIFVMDPRLDSRNTNRAQTYAYASNMKLSAAATDGGGRFALGNRVGEYRLFDGQTNKDGKLKRCKTLLKGTRDPIKNVDVTFDGRYLLGTTAEYLVLIDTQLPGGVTGFGGESMGRNAPELISISLSQEDSVRYGLRDNNFTPARFEYGASGVEGTIVTTTGSLVVSWSLKAVLRGKIHKYSVKPMGDYIVATESGPGVSESTVAGNAVVAM</sequence>
<dbReference type="GO" id="GO:0005737">
    <property type="term" value="C:cytoplasm"/>
    <property type="evidence" value="ECO:0007669"/>
    <property type="project" value="TreeGrafter"/>
</dbReference>
<dbReference type="InterPro" id="IPR040458">
    <property type="entry name" value="Vid27"/>
</dbReference>
<keyword evidence="4" id="KW-1185">Reference proteome</keyword>
<dbReference type="EMBL" id="JABANO010036990">
    <property type="protein sequence ID" value="KAF4700896.1"/>
    <property type="molecule type" value="Genomic_DNA"/>
</dbReference>
<feature type="domain" description="Vacuolar import/degradation Vid27 C-terminal" evidence="1">
    <location>
        <begin position="18"/>
        <end position="222"/>
    </location>
</feature>
<evidence type="ECO:0000313" key="2">
    <source>
        <dbReference type="EMBL" id="KAF4693406.1"/>
    </source>
</evidence>
<proteinExistence type="predicted"/>
<dbReference type="PANTHER" id="PTHR31913:SF0">
    <property type="entry name" value="VACUOLAR IMPORT AND DEGRADATION PROTEIN 27"/>
    <property type="match status" value="1"/>
</dbReference>
<dbReference type="EMBL" id="JABANM010036053">
    <property type="protein sequence ID" value="KAF4693406.1"/>
    <property type="molecule type" value="Genomic_DNA"/>
</dbReference>
<evidence type="ECO:0000313" key="4">
    <source>
        <dbReference type="Proteomes" id="UP000553632"/>
    </source>
</evidence>
<dbReference type="InterPro" id="IPR013863">
    <property type="entry name" value="VID27_C"/>
</dbReference>
<gene>
    <name evidence="2" type="primary">VID27_4</name>
    <name evidence="2" type="ORF">FOZ62_013463</name>
    <name evidence="3" type="ORF">FOZ63_023219</name>
</gene>
<protein>
    <submittedName>
        <fullName evidence="2">Vacuolar import and degradation protein 27</fullName>
    </submittedName>
</protein>
<dbReference type="Pfam" id="PF08553">
    <property type="entry name" value="VID27"/>
    <property type="match status" value="1"/>
</dbReference>
<dbReference type="GO" id="GO:0005634">
    <property type="term" value="C:nucleus"/>
    <property type="evidence" value="ECO:0007669"/>
    <property type="project" value="TreeGrafter"/>
</dbReference>
<evidence type="ECO:0000259" key="1">
    <source>
        <dbReference type="Pfam" id="PF08553"/>
    </source>
</evidence>
<reference evidence="4 5" key="1">
    <citation type="submission" date="2020-04" db="EMBL/GenBank/DDBJ databases">
        <title>Perkinsus olseni comparative genomics.</title>
        <authorList>
            <person name="Bogema D.R."/>
        </authorList>
    </citation>
    <scope>NUCLEOTIDE SEQUENCE [LARGE SCALE GENOMIC DNA]</scope>
    <source>
        <strain evidence="2">ATCC PRA-205</strain>
        <strain evidence="3 4">ATCC PRA-207</strain>
    </source>
</reference>
<dbReference type="Proteomes" id="UP000574390">
    <property type="component" value="Unassembled WGS sequence"/>
</dbReference>
<evidence type="ECO:0000313" key="5">
    <source>
        <dbReference type="Proteomes" id="UP000574390"/>
    </source>
</evidence>
<dbReference type="PANTHER" id="PTHR31913">
    <property type="entry name" value="VACUOLAR IMPORT AND DEGRADATION PROTEIN 27"/>
    <property type="match status" value="1"/>
</dbReference>
<comment type="caution">
    <text evidence="2">The sequence shown here is derived from an EMBL/GenBank/DDBJ whole genome shotgun (WGS) entry which is preliminary data.</text>
</comment>
<name>A0A7J6PCC0_PEROL</name>
<dbReference type="Proteomes" id="UP000553632">
    <property type="component" value="Unassembled WGS sequence"/>
</dbReference>
<evidence type="ECO:0000313" key="3">
    <source>
        <dbReference type="EMBL" id="KAF4700896.1"/>
    </source>
</evidence>